<keyword evidence="2" id="KW-0433">Leucine-rich repeat</keyword>
<dbReference type="PANTHER" id="PTHR11017:SF267">
    <property type="entry name" value="TMV RESISTANCE PROTEIN N-LIKE"/>
    <property type="match status" value="1"/>
</dbReference>
<evidence type="ECO:0000259" key="7">
    <source>
        <dbReference type="PROSITE" id="PS50104"/>
    </source>
</evidence>
<dbReference type="Pfam" id="PF23282">
    <property type="entry name" value="WHD_ROQ1"/>
    <property type="match status" value="2"/>
</dbReference>
<evidence type="ECO:0000256" key="6">
    <source>
        <dbReference type="ARBA" id="ARBA00023136"/>
    </source>
</evidence>
<evidence type="ECO:0000256" key="5">
    <source>
        <dbReference type="ARBA" id="ARBA00023054"/>
    </source>
</evidence>
<dbReference type="Proteomes" id="UP000694930">
    <property type="component" value="Chromosome 1"/>
</dbReference>
<evidence type="ECO:0000256" key="2">
    <source>
        <dbReference type="ARBA" id="ARBA00022614"/>
    </source>
</evidence>
<reference evidence="9" key="2">
    <citation type="submission" date="2025-08" db="UniProtKB">
        <authorList>
            <consortium name="RefSeq"/>
        </authorList>
    </citation>
    <scope>IDENTIFICATION</scope>
</reference>
<accession>A0ABM1HER5</accession>
<feature type="domain" description="TIR" evidence="7">
    <location>
        <begin position="8"/>
        <end position="185"/>
    </location>
</feature>
<dbReference type="PANTHER" id="PTHR11017">
    <property type="entry name" value="LEUCINE-RICH REPEAT-CONTAINING PROTEIN"/>
    <property type="match status" value="1"/>
</dbReference>
<name>A0ABM1HER5_SOLPN</name>
<evidence type="ECO:0000313" key="9">
    <source>
        <dbReference type="RefSeq" id="XP_015084508.2"/>
    </source>
</evidence>
<keyword evidence="6" id="KW-0472">Membrane</keyword>
<dbReference type="SMART" id="SM00255">
    <property type="entry name" value="TIR"/>
    <property type="match status" value="2"/>
</dbReference>
<dbReference type="InterPro" id="IPR042197">
    <property type="entry name" value="Apaf_helical"/>
</dbReference>
<dbReference type="InterPro" id="IPR002182">
    <property type="entry name" value="NB-ARC"/>
</dbReference>
<dbReference type="SUPFAM" id="SSF52200">
    <property type="entry name" value="Toll/Interleukin receptor TIR domain"/>
    <property type="match status" value="2"/>
</dbReference>
<gene>
    <name evidence="9" type="primary">LOC107027969</name>
</gene>
<dbReference type="Gene3D" id="3.40.50.300">
    <property type="entry name" value="P-loop containing nucleotide triphosphate hydrolases"/>
    <property type="match status" value="2"/>
</dbReference>
<dbReference type="Gene3D" id="3.40.50.10140">
    <property type="entry name" value="Toll/interleukin-1 receptor homology (TIR) domain"/>
    <property type="match status" value="2"/>
</dbReference>
<dbReference type="Gene3D" id="1.10.8.430">
    <property type="entry name" value="Helical domain of apoptotic protease-activating factors"/>
    <property type="match status" value="2"/>
</dbReference>
<dbReference type="PROSITE" id="PS50104">
    <property type="entry name" value="TIR"/>
    <property type="match status" value="2"/>
</dbReference>
<dbReference type="SUPFAM" id="SSF52540">
    <property type="entry name" value="P-loop containing nucleoside triphosphate hydrolases"/>
    <property type="match status" value="2"/>
</dbReference>
<dbReference type="PROSITE" id="PS51450">
    <property type="entry name" value="LRR"/>
    <property type="match status" value="1"/>
</dbReference>
<evidence type="ECO:0000313" key="8">
    <source>
        <dbReference type="Proteomes" id="UP000694930"/>
    </source>
</evidence>
<dbReference type="InterPro" id="IPR027417">
    <property type="entry name" value="P-loop_NTPase"/>
</dbReference>
<dbReference type="InterPro" id="IPR035897">
    <property type="entry name" value="Toll_tir_struct_dom_sf"/>
</dbReference>
<protein>
    <submittedName>
        <fullName evidence="9">TMV resistance protein N-like</fullName>
    </submittedName>
</protein>
<proteinExistence type="predicted"/>
<evidence type="ECO:0000256" key="1">
    <source>
        <dbReference type="ARBA" id="ARBA00004170"/>
    </source>
</evidence>
<dbReference type="Gene3D" id="3.80.10.10">
    <property type="entry name" value="Ribonuclease Inhibitor"/>
    <property type="match status" value="2"/>
</dbReference>
<dbReference type="InterPro" id="IPR036390">
    <property type="entry name" value="WH_DNA-bd_sf"/>
</dbReference>
<reference evidence="8" key="1">
    <citation type="journal article" date="2014" name="Nat. Genet.">
        <title>The genome of the stress-tolerant wild tomato species Solanum pennellii.</title>
        <authorList>
            <person name="Bolger A."/>
            <person name="Scossa F."/>
            <person name="Bolger M.E."/>
            <person name="Lanz C."/>
            <person name="Maumus F."/>
            <person name="Tohge T."/>
            <person name="Quesneville H."/>
            <person name="Alseekh S."/>
            <person name="Sorensen I."/>
            <person name="Lichtenstein G."/>
            <person name="Fich E.A."/>
            <person name="Conte M."/>
            <person name="Keller H."/>
            <person name="Schneeberger K."/>
            <person name="Schwacke R."/>
            <person name="Ofner I."/>
            <person name="Vrebalov J."/>
            <person name="Xu Y."/>
            <person name="Osorio S."/>
            <person name="Aflitos S.A."/>
            <person name="Schijlen E."/>
            <person name="Jimenez-Gomez J.M."/>
            <person name="Ryngajllo M."/>
            <person name="Kimura S."/>
            <person name="Kumar R."/>
            <person name="Koenig D."/>
            <person name="Headland L.R."/>
            <person name="Maloof J.N."/>
            <person name="Sinha N."/>
            <person name="van Ham R.C."/>
            <person name="Lankhorst R.K."/>
            <person name="Mao L."/>
            <person name="Vogel A."/>
            <person name="Arsova B."/>
            <person name="Panstruga R."/>
            <person name="Fei Z."/>
            <person name="Rose J.K."/>
            <person name="Zamir D."/>
            <person name="Carrari F."/>
            <person name="Giovannoni J.J."/>
            <person name="Weigel D."/>
            <person name="Usadel B."/>
            <person name="Fernie A.R."/>
        </authorList>
    </citation>
    <scope>NUCLEOTIDE SEQUENCE [LARGE SCALE GENOMIC DNA]</scope>
    <source>
        <strain evidence="8">cv. LA0716</strain>
    </source>
</reference>
<keyword evidence="8" id="KW-1185">Reference proteome</keyword>
<keyword evidence="4" id="KW-0611">Plant defense</keyword>
<feature type="domain" description="TIR" evidence="7">
    <location>
        <begin position="632"/>
        <end position="807"/>
    </location>
</feature>
<dbReference type="InterPro" id="IPR032675">
    <property type="entry name" value="LRR_dom_sf"/>
</dbReference>
<dbReference type="GeneID" id="107027969"/>
<dbReference type="SUPFAM" id="SSF46785">
    <property type="entry name" value="Winged helix' DNA-binding domain"/>
    <property type="match status" value="1"/>
</dbReference>
<comment type="subcellular location">
    <subcellularLocation>
        <location evidence="1">Membrane</location>
        <topology evidence="1">Peripheral membrane protein</topology>
    </subcellularLocation>
</comment>
<evidence type="ECO:0000256" key="3">
    <source>
        <dbReference type="ARBA" id="ARBA00022737"/>
    </source>
</evidence>
<dbReference type="InterPro" id="IPR000157">
    <property type="entry name" value="TIR_dom"/>
</dbReference>
<dbReference type="InterPro" id="IPR058192">
    <property type="entry name" value="WHD_ROQ1-like"/>
</dbReference>
<dbReference type="RefSeq" id="XP_015084508.2">
    <property type="nucleotide sequence ID" value="XM_015229022.2"/>
</dbReference>
<dbReference type="InterPro" id="IPR001611">
    <property type="entry name" value="Leu-rich_rpt"/>
</dbReference>
<dbReference type="Pfam" id="PF00931">
    <property type="entry name" value="NB-ARC"/>
    <property type="match status" value="2"/>
</dbReference>
<keyword evidence="3" id="KW-0677">Repeat</keyword>
<dbReference type="Pfam" id="PF01582">
    <property type="entry name" value="TIR"/>
    <property type="match status" value="2"/>
</dbReference>
<dbReference type="SUPFAM" id="SSF52058">
    <property type="entry name" value="L domain-like"/>
    <property type="match status" value="1"/>
</dbReference>
<dbReference type="PRINTS" id="PR00364">
    <property type="entry name" value="DISEASERSIST"/>
</dbReference>
<dbReference type="InterPro" id="IPR044974">
    <property type="entry name" value="Disease_R_plants"/>
</dbReference>
<sequence>MATPQTRYSFHVFLSFRGEDTRKNFTDHLYTALINAGIRTFRDDDEIRRGENIESELQKGIRESKISLIVFSKDYASSRWCLDELVNILDRRKKEGHTVLPVFYTVSPEDVQNQTGSFAEAFVNHEKRGNAESGEKRKEWMEKMEKWRLALKEVAELEGMCLAKEVDGHEAKFIQKIIKEILKRLNRTVLSVPSYTVGLESRVKDINSWLQDESSEVGIGMICGLGGVGKTTVAKVAYNSNYDRFDGSCFLANVREISKKHLNGQVYLQKQIFESILKGRKEKIYNADEGIVKMKDAIGNKKVFIVFDDVDQLDVLDSLIGTRDWFYPGSKILITTRCEKLLKSYERHMLFKIKELGDDESLKLFSWYAFAQDHPLEEFKMLSTEAIQHCCGLPLALYDLGSFLSGRGMDIWRSKLQKLEAIPHSRVQKNLEISCESLDDHDRRLFLLISSLFVGKDKDYVIKFLENGDLHPTVGIQNLIDRSLISIGDENKVMMPPLIQDMGKEIIRRESQDDPERLLCKWLNQCGLHDLTENSETDADGVDLPGTHLPEDGLVPALEKAFCWTSFDIPLIWWAQKILPVMRKVLVKTPSFFRKNQHFTTLHKSVSCRGISVLFFFISFRIKKKKQKMSQFTYHAFLSLATKIGKSFGNHLHSALSNAGIRAFSVDELDIDEKGCKELQKTIQESRILIVVLSKDYTSSDRCLDELVFILESKKLFGRFVLPVFYDVDPSEVRKQKGCFEQDFLMYEERFKSGTEERRLEWLQKVKKWKTSLTEVADLGGMVLQNQSDGCESRFIQEIVKVVAGRLNRAVLSVALHPVGIDSRVKDINLWLQDGSTSIDMMAIYGMGGLGKSTLAKTAYNLNFDKFDGCSFLADVNKTSERYDGLVSLQRQLLSDVLGKKVEKIYNVDEGVIKIQEAIHRRRILLVLDDVDDRDQLNTVLGMREWFYPGSKIIITTRNQHLFDASEACSCKMYKVMPLNAQESIRLFSWHAFGKEKPSEDHEDLTEKVILHCKGTPLALKVLGSSLCDRSIEVWESALRKLQAIPDNKILEKLRISYDLLDDDDVQKIFLDIVCFFVGKDRDYAVTILDGCGFFSVVGIQILSDRCLVEMDKDKLKVHSLIQDMGREIIRLESPWEPRKRSRVWRYRDSFNILSTKAGTENIEGLVLDKGMSNKLSKAVKSVRSYFFSEDAGPIGHGYPRKRRKHLEHFDDASTEGSDSIEFEADAFSRMQRLRILQLSYVSLTGFFSLFPKSLRLLCWSGFHMKIIPEDLPLESLVALEMKKSYLEKAWEGIKILTSLKILNFSHSHFLKRTPDFSGLPHLKTLILKDCIKLVNIHESIGCLDGLVYMNLRDCKNLRRLPGSFYKLKSLEKLIISGCSRLVTSAIELGKLVSLTILQADGMNFGHLVPVGGNMNSWNALWKTWSSKLRRSPGSNQFSFSSLSSSLVSLSLSSCNLTDDALSFGLSNLPSLCFLNLSENLIYNLPQSIKNLGKLQDLWLDGCQSLLSLPELPSSLVKLKAVRCSSLQTVTNLPNLMTTLFLDVMESESLTEISGIFKLKPIDNFEVEILNTLRLLLNLDNTFDTVVEIFNRFTKTKRMYSVQQGLYEFGIFSTSFPGNEVPSWFSNKSEQRLLTLYVDSLPNIKITGLLICIVYERSSPLIFRYFSDSKFGGSHTIDIKVQNITQGLKWIYAPSFIGIPGENNRLTFLCHWKFGKYLQTGDQINVSLPCWDKTFKMKEFGATLAYNNPDLDQSSASTSETRVLATRHTPISEYQSEEIVMEGFMPSYQLAVHHYYLSHPEYYVMRDDADFVVRSILNEKLFEVYDVQSAGSGAEEEDDDDRIFDYDDDEDEEAALAELEELLERSW</sequence>
<organism evidence="8 9">
    <name type="scientific">Solanum pennellii</name>
    <name type="common">Tomato</name>
    <name type="synonym">Lycopersicon pennellii</name>
    <dbReference type="NCBI Taxonomy" id="28526"/>
    <lineage>
        <taxon>Eukaryota</taxon>
        <taxon>Viridiplantae</taxon>
        <taxon>Streptophyta</taxon>
        <taxon>Embryophyta</taxon>
        <taxon>Tracheophyta</taxon>
        <taxon>Spermatophyta</taxon>
        <taxon>Magnoliopsida</taxon>
        <taxon>eudicotyledons</taxon>
        <taxon>Gunneridae</taxon>
        <taxon>Pentapetalae</taxon>
        <taxon>asterids</taxon>
        <taxon>lamiids</taxon>
        <taxon>Solanales</taxon>
        <taxon>Solanaceae</taxon>
        <taxon>Solanoideae</taxon>
        <taxon>Solaneae</taxon>
        <taxon>Solanum</taxon>
        <taxon>Solanum subgen. Lycopersicon</taxon>
    </lineage>
</organism>
<evidence type="ECO:0000256" key="4">
    <source>
        <dbReference type="ARBA" id="ARBA00022821"/>
    </source>
</evidence>
<keyword evidence="5" id="KW-0175">Coiled coil</keyword>